<feature type="signal peptide" evidence="9">
    <location>
        <begin position="1"/>
        <end position="21"/>
    </location>
</feature>
<dbReference type="Pfam" id="PF22842">
    <property type="entry name" value="Pel9A-like_beta_helix"/>
    <property type="match status" value="1"/>
</dbReference>
<evidence type="ECO:0000259" key="11">
    <source>
        <dbReference type="Pfam" id="PF25849"/>
    </source>
</evidence>
<accession>A0A242NLF0</accession>
<dbReference type="InterPro" id="IPR058953">
    <property type="entry name" value="PelX-like_N"/>
</dbReference>
<dbReference type="EMBL" id="NARP01000002">
    <property type="protein sequence ID" value="OTQ01504.1"/>
    <property type="molecule type" value="Genomic_DNA"/>
</dbReference>
<reference evidence="15 16" key="1">
    <citation type="submission" date="2017-03" db="EMBL/GenBank/DDBJ databases">
        <title>Comparative genomics of honeybee gut symbionts reveal geographically distinct and subgroup specific antibiotic resistance.</title>
        <authorList>
            <person name="Ludvigsen J."/>
            <person name="Porcellato D."/>
            <person name="Labee-Lund T.M."/>
            <person name="Amdam G.V."/>
            <person name="Rudi K."/>
        </authorList>
    </citation>
    <scope>NUCLEOTIDE SEQUENCE [LARGE SCALE GENOMIC DNA]</scope>
    <source>
        <strain evidence="13 16">A-7-12</strain>
        <strain evidence="14 15">A-9-12</strain>
    </source>
</reference>
<dbReference type="PANTHER" id="PTHR40088">
    <property type="entry name" value="PECTATE LYASE (EUROFUNG)"/>
    <property type="match status" value="1"/>
</dbReference>
<evidence type="ECO:0000259" key="12">
    <source>
        <dbReference type="Pfam" id="PF25850"/>
    </source>
</evidence>
<dbReference type="Pfam" id="PF25850">
    <property type="entry name" value="PelX_Ig"/>
    <property type="match status" value="1"/>
</dbReference>
<organism evidence="13 16">
    <name type="scientific">Gilliamella apicola</name>
    <dbReference type="NCBI Taxonomy" id="1196095"/>
    <lineage>
        <taxon>Bacteria</taxon>
        <taxon>Pseudomonadati</taxon>
        <taxon>Pseudomonadota</taxon>
        <taxon>Gammaproteobacteria</taxon>
        <taxon>Orbales</taxon>
        <taxon>Orbaceae</taxon>
        <taxon>Gilliamella</taxon>
    </lineage>
</organism>
<name>A0A242NLF0_9GAMM</name>
<keyword evidence="6" id="KW-0106">Calcium</keyword>
<keyword evidence="4" id="KW-0479">Metal-binding</keyword>
<dbReference type="RefSeq" id="WP_086271717.1">
    <property type="nucleotide sequence ID" value="NZ_MZNE01000008.1"/>
</dbReference>
<comment type="caution">
    <text evidence="13">The sequence shown here is derived from an EMBL/GenBank/DDBJ whole genome shotgun (WGS) entry which is preliminary data.</text>
</comment>
<evidence type="ECO:0000256" key="5">
    <source>
        <dbReference type="ARBA" id="ARBA00022729"/>
    </source>
</evidence>
<evidence type="ECO:0000313" key="14">
    <source>
        <dbReference type="EMBL" id="OTQ09446.1"/>
    </source>
</evidence>
<dbReference type="SUPFAM" id="SSF51126">
    <property type="entry name" value="Pectin lyase-like"/>
    <property type="match status" value="1"/>
</dbReference>
<evidence type="ECO:0000256" key="3">
    <source>
        <dbReference type="ARBA" id="ARBA00022525"/>
    </source>
</evidence>
<evidence type="ECO:0000313" key="16">
    <source>
        <dbReference type="Proteomes" id="UP000194977"/>
    </source>
</evidence>
<keyword evidence="15" id="KW-1185">Reference proteome</keyword>
<feature type="domain" description="Pel9A-like right handed beta-helix region" evidence="10">
    <location>
        <begin position="523"/>
        <end position="673"/>
    </location>
</feature>
<proteinExistence type="inferred from homology"/>
<keyword evidence="5 9" id="KW-0732">Signal</keyword>
<evidence type="ECO:0000256" key="6">
    <source>
        <dbReference type="ARBA" id="ARBA00022837"/>
    </source>
</evidence>
<dbReference type="PANTHER" id="PTHR40088:SF1">
    <property type="entry name" value="PECTATE LYASE PEL9"/>
    <property type="match status" value="1"/>
</dbReference>
<dbReference type="GO" id="GO:0046872">
    <property type="term" value="F:metal ion binding"/>
    <property type="evidence" value="ECO:0007669"/>
    <property type="project" value="UniProtKB-KW"/>
</dbReference>
<evidence type="ECO:0000256" key="1">
    <source>
        <dbReference type="ARBA" id="ARBA00001913"/>
    </source>
</evidence>
<comment type="subcellular location">
    <subcellularLocation>
        <location evidence="2">Secreted</location>
    </subcellularLocation>
</comment>
<dbReference type="Proteomes" id="UP000194977">
    <property type="component" value="Unassembled WGS sequence"/>
</dbReference>
<dbReference type="OrthoDB" id="8660908at2"/>
<dbReference type="AlphaFoldDB" id="A0A242NLF0"/>
<keyword evidence="3" id="KW-0964">Secreted</keyword>
<feature type="domain" description="Pectate disaccharide-lyase-like central Ig-like" evidence="12">
    <location>
        <begin position="300"/>
        <end position="369"/>
    </location>
</feature>
<evidence type="ECO:0000256" key="4">
    <source>
        <dbReference type="ARBA" id="ARBA00022723"/>
    </source>
</evidence>
<evidence type="ECO:0000256" key="9">
    <source>
        <dbReference type="SAM" id="SignalP"/>
    </source>
</evidence>
<dbReference type="Proteomes" id="UP000194800">
    <property type="component" value="Unassembled WGS sequence"/>
</dbReference>
<feature type="chain" id="PRO_5012828563" evidence="9">
    <location>
        <begin position="22"/>
        <end position="747"/>
    </location>
</feature>
<comment type="similarity">
    <text evidence="8">Belongs to the polysaccharide lyase 9 family.</text>
</comment>
<dbReference type="InterPro" id="IPR052052">
    <property type="entry name" value="Polysaccharide_Lyase_9"/>
</dbReference>
<dbReference type="InterPro" id="IPR012334">
    <property type="entry name" value="Pectin_lyas_fold"/>
</dbReference>
<evidence type="ECO:0000256" key="7">
    <source>
        <dbReference type="ARBA" id="ARBA00023239"/>
    </source>
</evidence>
<comment type="cofactor">
    <cofactor evidence="1">
        <name>Ca(2+)</name>
        <dbReference type="ChEBI" id="CHEBI:29108"/>
    </cofactor>
</comment>
<dbReference type="EMBL" id="NART01000041">
    <property type="protein sequence ID" value="OTQ09446.1"/>
    <property type="molecule type" value="Genomic_DNA"/>
</dbReference>
<dbReference type="GO" id="GO:0016837">
    <property type="term" value="F:carbon-oxygen lyase activity, acting on polysaccharides"/>
    <property type="evidence" value="ECO:0007669"/>
    <property type="project" value="TreeGrafter"/>
</dbReference>
<dbReference type="Pfam" id="PF25849">
    <property type="entry name" value="PelX_N"/>
    <property type="match status" value="1"/>
</dbReference>
<dbReference type="InterPro" id="IPR053868">
    <property type="entry name" value="Pel9A-like_beta_helix"/>
</dbReference>
<evidence type="ECO:0000259" key="10">
    <source>
        <dbReference type="Pfam" id="PF22842"/>
    </source>
</evidence>
<gene>
    <name evidence="14" type="ORF">B6C91_09050</name>
    <name evidence="13" type="ORF">B6D08_01190</name>
</gene>
<protein>
    <submittedName>
        <fullName evidence="13">Exopolygalacturonate lyase</fullName>
    </submittedName>
</protein>
<evidence type="ECO:0000313" key="13">
    <source>
        <dbReference type="EMBL" id="OTQ01504.1"/>
    </source>
</evidence>
<dbReference type="InterPro" id="IPR058863">
    <property type="entry name" value="PelX-like_Ig"/>
</dbReference>
<dbReference type="Gene3D" id="2.160.20.10">
    <property type="entry name" value="Single-stranded right-handed beta-helix, Pectin lyase-like"/>
    <property type="match status" value="1"/>
</dbReference>
<evidence type="ECO:0000256" key="2">
    <source>
        <dbReference type="ARBA" id="ARBA00004613"/>
    </source>
</evidence>
<evidence type="ECO:0000313" key="15">
    <source>
        <dbReference type="Proteomes" id="UP000194800"/>
    </source>
</evidence>
<dbReference type="InterPro" id="IPR011050">
    <property type="entry name" value="Pectin_lyase_fold/virulence"/>
</dbReference>
<feature type="domain" description="Pectate disaccharide-lyase-like N-terminal" evidence="11">
    <location>
        <begin position="26"/>
        <end position="276"/>
    </location>
</feature>
<sequence length="747" mass="83180">MKKILTSILCLSTIYVSAASAQEWKTIAFGQSTDLNFASLIKPEKVGTNNAWIAGQNEYLIPNQPYQLPSDFYLESRGGKIANSHDGMVVFYTQLPVNQTFILESDVTLEQIGPEVDGKTPAAQEAVGLFARDTIGVARSEPQPAGYEEFPNASNVIMNALITQNQKNDNLIKVTGLVRDGVKKAWGNEGISIEKVGYVENVNYVNVKSMHLTMTRTDNQFILSMKNNATGEEKQWATNDYSGFLNQQDNKNIYVGFFASRNAKVEFKNSNLTLNDEKVNYDKLPVKPEVIVDIKPTLTLSSPQNVYSKNYTLQFFPNTSGTVTVKEINKKLKAQTGKLLQFPTQLKEGSNVFTVEFKDKRETNTQTFTVDLNQSLIEDLSNIVVSPEGKKDNKGTNQSPVDFETAVNSVVPGGVIHLMDGYYDGITLPAQLSGLPDKLKTIQAINKHKAIFINNTFKLDSNYWSIKHVIFDGNIDNKDNKPAYLRISGSYNVIDQVITRNNSDTGLAISAKNKNENRIYWPSYNLILNSDSYNNMDKSGKNADGFAAKLGVGKGNVFRGCIAHNNTDDGFDLYNKIEDGPNEPVLIDSSVTYSNGFPFSKPNIAKGSIGNGFKLGAEGQPVNHKIINSISLNNNMDGFTDNFNTGSYIMNNNISINSARYNYILRANPYAFLKPKVTFENNYSIRDSWESAIKDSFGPQIKSKHFKSVTSDELWQSNVEFKITRDENGNIVLPKELKILIEKNKAK</sequence>
<keyword evidence="7 13" id="KW-0456">Lyase</keyword>
<dbReference type="GO" id="GO:0005576">
    <property type="term" value="C:extracellular region"/>
    <property type="evidence" value="ECO:0007669"/>
    <property type="project" value="UniProtKB-SubCell"/>
</dbReference>
<evidence type="ECO:0000256" key="8">
    <source>
        <dbReference type="ARBA" id="ARBA00038263"/>
    </source>
</evidence>